<dbReference type="Pfam" id="PF00294">
    <property type="entry name" value="PfkB"/>
    <property type="match status" value="1"/>
</dbReference>
<evidence type="ECO:0000256" key="1">
    <source>
        <dbReference type="ARBA" id="ARBA00010688"/>
    </source>
</evidence>
<dbReference type="PROSITE" id="PS00583">
    <property type="entry name" value="PFKB_KINASES_1"/>
    <property type="match status" value="1"/>
</dbReference>
<dbReference type="PROSITE" id="PS00584">
    <property type="entry name" value="PFKB_KINASES_2"/>
    <property type="match status" value="1"/>
</dbReference>
<dbReference type="PANTHER" id="PTHR46566:SF2">
    <property type="entry name" value="ATP-DEPENDENT 6-PHOSPHOFRUCTOKINASE ISOZYME 2"/>
    <property type="match status" value="1"/>
</dbReference>
<protein>
    <recommendedName>
        <fullName evidence="6">Phosphofructokinase</fullName>
    </recommendedName>
</protein>
<dbReference type="EMBL" id="JAAGRN010000012">
    <property type="protein sequence ID" value="NDY84387.1"/>
    <property type="molecule type" value="Genomic_DNA"/>
</dbReference>
<reference evidence="8" key="1">
    <citation type="submission" date="2020-02" db="EMBL/GenBank/DDBJ databases">
        <authorList>
            <person name="Chen W.-M."/>
        </authorList>
    </citation>
    <scope>NUCLEOTIDE SEQUENCE</scope>
    <source>
        <strain evidence="8">NBD-18</strain>
    </source>
</reference>
<keyword evidence="4 8" id="KW-0418">Kinase</keyword>
<comment type="similarity">
    <text evidence="1 6">Belongs to the carbohydrate kinase PfkB family.</text>
</comment>
<gene>
    <name evidence="8" type="ORF">G3I67_14225</name>
</gene>
<accession>A0A6B2R5S4</accession>
<dbReference type="GO" id="GO:0003872">
    <property type="term" value="F:6-phosphofructokinase activity"/>
    <property type="evidence" value="ECO:0007669"/>
    <property type="project" value="TreeGrafter"/>
</dbReference>
<comment type="caution">
    <text evidence="8">The sequence shown here is derived from an EMBL/GenBank/DDBJ whole genome shotgun (WGS) entry which is preliminary data.</text>
</comment>
<evidence type="ECO:0000256" key="4">
    <source>
        <dbReference type="ARBA" id="ARBA00022777"/>
    </source>
</evidence>
<keyword evidence="3" id="KW-0547">Nucleotide-binding</keyword>
<dbReference type="CDD" id="cd01164">
    <property type="entry name" value="FruK_PfkB_like"/>
    <property type="match status" value="1"/>
</dbReference>
<evidence type="ECO:0000256" key="2">
    <source>
        <dbReference type="ARBA" id="ARBA00022679"/>
    </source>
</evidence>
<name>A0A6B2R5S4_9BURK</name>
<dbReference type="Gene3D" id="3.40.1190.20">
    <property type="match status" value="1"/>
</dbReference>
<proteinExistence type="inferred from homology"/>
<evidence type="ECO:0000256" key="6">
    <source>
        <dbReference type="PIRNR" id="PIRNR000535"/>
    </source>
</evidence>
<dbReference type="GO" id="GO:0005524">
    <property type="term" value="F:ATP binding"/>
    <property type="evidence" value="ECO:0007669"/>
    <property type="project" value="UniProtKB-KW"/>
</dbReference>
<dbReference type="PANTHER" id="PTHR46566">
    <property type="entry name" value="1-PHOSPHOFRUCTOKINASE-RELATED"/>
    <property type="match status" value="1"/>
</dbReference>
<dbReference type="InterPro" id="IPR017583">
    <property type="entry name" value="Tagatose/fructose_Pkinase"/>
</dbReference>
<dbReference type="GO" id="GO:0005829">
    <property type="term" value="C:cytosol"/>
    <property type="evidence" value="ECO:0007669"/>
    <property type="project" value="TreeGrafter"/>
</dbReference>
<sequence length="313" mass="33507">MFNTITLTMNPSLDVSTSVEKVVDTNKLRCSPETLQPGGGGINVARVIKEMGGTSCAVFPSGGYTGQRLIKLLSNEGVRFESIALPIDTRQCFSVHETSSGRDFRFILPGEPLSDSDVKDCLSYFKQLKQGPRFLVASGSLPPGVAHDFYAELSVIATKIGSHFVLDTAGISLAKAIEAGGLYMIKPSLQELEELIDAKLESEESRLRAARNLILSGSTQLVVLSLGEEGALMVGRDFALRAPAIPVKPLSTVGAGDSMVGGILWGLTQDHDLEIAFKYGIACATGTLLNIHSKMCNAQDVARLYSQATVQRL</sequence>
<keyword evidence="5" id="KW-0067">ATP-binding</keyword>
<evidence type="ECO:0000256" key="3">
    <source>
        <dbReference type="ARBA" id="ARBA00022741"/>
    </source>
</evidence>
<dbReference type="PIRSF" id="PIRSF000535">
    <property type="entry name" value="1PFK/6PFK/LacC"/>
    <property type="match status" value="1"/>
</dbReference>
<dbReference type="InterPro" id="IPR002173">
    <property type="entry name" value="Carboh/pur_kinase_PfkB_CS"/>
</dbReference>
<dbReference type="NCBIfam" id="TIGR03168">
    <property type="entry name" value="1-PFK"/>
    <property type="match status" value="1"/>
</dbReference>
<dbReference type="InterPro" id="IPR029056">
    <property type="entry name" value="Ribokinase-like"/>
</dbReference>
<feature type="domain" description="Carbohydrate kinase PfkB" evidence="7">
    <location>
        <begin position="25"/>
        <end position="285"/>
    </location>
</feature>
<organism evidence="8">
    <name type="scientific">Sheuella amnicola</name>
    <dbReference type="NCBI Taxonomy" id="2707330"/>
    <lineage>
        <taxon>Bacteria</taxon>
        <taxon>Pseudomonadati</taxon>
        <taxon>Pseudomonadota</taxon>
        <taxon>Betaproteobacteria</taxon>
        <taxon>Burkholderiales</taxon>
        <taxon>Alcaligenaceae</taxon>
        <taxon>Sheuella</taxon>
    </lineage>
</organism>
<evidence type="ECO:0000313" key="8">
    <source>
        <dbReference type="EMBL" id="NDY84387.1"/>
    </source>
</evidence>
<dbReference type="InterPro" id="IPR011611">
    <property type="entry name" value="PfkB_dom"/>
</dbReference>
<keyword evidence="2 6" id="KW-0808">Transferase</keyword>
<evidence type="ECO:0000259" key="7">
    <source>
        <dbReference type="Pfam" id="PF00294"/>
    </source>
</evidence>
<evidence type="ECO:0000256" key="5">
    <source>
        <dbReference type="ARBA" id="ARBA00022840"/>
    </source>
</evidence>
<dbReference type="AlphaFoldDB" id="A0A6B2R5S4"/>
<dbReference type="SUPFAM" id="SSF53613">
    <property type="entry name" value="Ribokinase-like"/>
    <property type="match status" value="1"/>
</dbReference>